<keyword evidence="2" id="KW-1185">Reference proteome</keyword>
<reference evidence="1 2" key="1">
    <citation type="journal article" date="2018" name="Front. Plant Sci.">
        <title>Red Clover (Trifolium pratense) and Zigzag Clover (T. medium) - A Picture of Genomic Similarities and Differences.</title>
        <authorList>
            <person name="Dluhosova J."/>
            <person name="Istvanek J."/>
            <person name="Nedelnik J."/>
            <person name="Repkova J."/>
        </authorList>
    </citation>
    <scope>NUCLEOTIDE SEQUENCE [LARGE SCALE GENOMIC DNA]</scope>
    <source>
        <strain evidence="2">cv. 10/8</strain>
        <tissue evidence="1">Leaf</tissue>
    </source>
</reference>
<accession>A0A392VZ84</accession>
<comment type="caution">
    <text evidence="1">The sequence shown here is derived from an EMBL/GenBank/DDBJ whole genome shotgun (WGS) entry which is preliminary data.</text>
</comment>
<sequence>VRPDSVVTCDEGCGGRCGVGRNGGGGR</sequence>
<proteinExistence type="predicted"/>
<protein>
    <submittedName>
        <fullName evidence="1">Uncharacterized protein</fullName>
    </submittedName>
</protein>
<dbReference type="AlphaFoldDB" id="A0A392VZ84"/>
<name>A0A392VZ84_9FABA</name>
<evidence type="ECO:0000313" key="2">
    <source>
        <dbReference type="Proteomes" id="UP000265520"/>
    </source>
</evidence>
<evidence type="ECO:0000313" key="1">
    <source>
        <dbReference type="EMBL" id="MCI92802.1"/>
    </source>
</evidence>
<organism evidence="1 2">
    <name type="scientific">Trifolium medium</name>
    <dbReference type="NCBI Taxonomy" id="97028"/>
    <lineage>
        <taxon>Eukaryota</taxon>
        <taxon>Viridiplantae</taxon>
        <taxon>Streptophyta</taxon>
        <taxon>Embryophyta</taxon>
        <taxon>Tracheophyta</taxon>
        <taxon>Spermatophyta</taxon>
        <taxon>Magnoliopsida</taxon>
        <taxon>eudicotyledons</taxon>
        <taxon>Gunneridae</taxon>
        <taxon>Pentapetalae</taxon>
        <taxon>rosids</taxon>
        <taxon>fabids</taxon>
        <taxon>Fabales</taxon>
        <taxon>Fabaceae</taxon>
        <taxon>Papilionoideae</taxon>
        <taxon>50 kb inversion clade</taxon>
        <taxon>NPAAA clade</taxon>
        <taxon>Hologalegina</taxon>
        <taxon>IRL clade</taxon>
        <taxon>Trifolieae</taxon>
        <taxon>Trifolium</taxon>
    </lineage>
</organism>
<dbReference type="Proteomes" id="UP000265520">
    <property type="component" value="Unassembled WGS sequence"/>
</dbReference>
<feature type="non-terminal residue" evidence="1">
    <location>
        <position position="1"/>
    </location>
</feature>
<dbReference type="EMBL" id="LXQA011310643">
    <property type="protein sequence ID" value="MCI92802.1"/>
    <property type="molecule type" value="Genomic_DNA"/>
</dbReference>